<dbReference type="InterPro" id="IPR020449">
    <property type="entry name" value="Tscrpt_reg_AraC-type_HTH"/>
</dbReference>
<dbReference type="AlphaFoldDB" id="A0A9D2I1C3"/>
<evidence type="ECO:0000256" key="2">
    <source>
        <dbReference type="ARBA" id="ARBA00023125"/>
    </source>
</evidence>
<comment type="caution">
    <text evidence="5">The sequence shown here is derived from an EMBL/GenBank/DDBJ whole genome shotgun (WGS) entry which is preliminary data.</text>
</comment>
<feature type="domain" description="HTH araC/xylS-type" evidence="4">
    <location>
        <begin position="299"/>
        <end position="397"/>
    </location>
</feature>
<dbReference type="Gene3D" id="1.10.10.60">
    <property type="entry name" value="Homeodomain-like"/>
    <property type="match status" value="2"/>
</dbReference>
<dbReference type="PROSITE" id="PS01124">
    <property type="entry name" value="HTH_ARAC_FAMILY_2"/>
    <property type="match status" value="1"/>
</dbReference>
<dbReference type="EMBL" id="DWYW01000123">
    <property type="protein sequence ID" value="HJA90232.1"/>
    <property type="molecule type" value="Genomic_DNA"/>
</dbReference>
<accession>A0A9D2I1C3</accession>
<dbReference type="PRINTS" id="PR00032">
    <property type="entry name" value="HTHARAC"/>
</dbReference>
<evidence type="ECO:0000259" key="4">
    <source>
        <dbReference type="PROSITE" id="PS01124"/>
    </source>
</evidence>
<dbReference type="GO" id="GO:0043565">
    <property type="term" value="F:sequence-specific DNA binding"/>
    <property type="evidence" value="ECO:0007669"/>
    <property type="project" value="InterPro"/>
</dbReference>
<dbReference type="InterPro" id="IPR009057">
    <property type="entry name" value="Homeodomain-like_sf"/>
</dbReference>
<reference evidence="5" key="2">
    <citation type="submission" date="2021-04" db="EMBL/GenBank/DDBJ databases">
        <authorList>
            <person name="Gilroy R."/>
        </authorList>
    </citation>
    <scope>NUCLEOTIDE SEQUENCE</scope>
    <source>
        <strain evidence="5">CHK171-505</strain>
    </source>
</reference>
<protein>
    <submittedName>
        <fullName evidence="5">AraC family transcriptional regulator</fullName>
    </submittedName>
</protein>
<reference evidence="5" key="1">
    <citation type="journal article" date="2021" name="PeerJ">
        <title>Extensive microbial diversity within the chicken gut microbiome revealed by metagenomics and culture.</title>
        <authorList>
            <person name="Gilroy R."/>
            <person name="Ravi A."/>
            <person name="Getino M."/>
            <person name="Pursley I."/>
            <person name="Horton D.L."/>
            <person name="Alikhan N.F."/>
            <person name="Baker D."/>
            <person name="Gharbi K."/>
            <person name="Hall N."/>
            <person name="Watson M."/>
            <person name="Adriaenssens E.M."/>
            <person name="Foster-Nyarko E."/>
            <person name="Jarju S."/>
            <person name="Secka A."/>
            <person name="Antonio M."/>
            <person name="Oren A."/>
            <person name="Chaudhuri R.R."/>
            <person name="La Ragione R."/>
            <person name="Hildebrand F."/>
            <person name="Pallen M.J."/>
        </authorList>
    </citation>
    <scope>NUCLEOTIDE SEQUENCE</scope>
    <source>
        <strain evidence="5">CHK171-505</strain>
    </source>
</reference>
<dbReference type="PANTHER" id="PTHR43280:SF28">
    <property type="entry name" value="HTH-TYPE TRANSCRIPTIONAL ACTIVATOR RHAS"/>
    <property type="match status" value="1"/>
</dbReference>
<evidence type="ECO:0000313" key="6">
    <source>
        <dbReference type="Proteomes" id="UP000886856"/>
    </source>
</evidence>
<evidence type="ECO:0000256" key="1">
    <source>
        <dbReference type="ARBA" id="ARBA00023015"/>
    </source>
</evidence>
<evidence type="ECO:0000256" key="3">
    <source>
        <dbReference type="ARBA" id="ARBA00023163"/>
    </source>
</evidence>
<keyword evidence="3" id="KW-0804">Transcription</keyword>
<dbReference type="SUPFAM" id="SSF46689">
    <property type="entry name" value="Homeodomain-like"/>
    <property type="match status" value="2"/>
</dbReference>
<keyword evidence="1" id="KW-0805">Transcription regulation</keyword>
<dbReference type="InterPro" id="IPR018060">
    <property type="entry name" value="HTH_AraC"/>
</dbReference>
<evidence type="ECO:0000313" key="5">
    <source>
        <dbReference type="EMBL" id="HJA90232.1"/>
    </source>
</evidence>
<gene>
    <name evidence="5" type="ORF">H9948_05510</name>
</gene>
<dbReference type="Pfam" id="PF12833">
    <property type="entry name" value="HTH_18"/>
    <property type="match status" value="1"/>
</dbReference>
<dbReference type="SMART" id="SM00342">
    <property type="entry name" value="HTH_ARAC"/>
    <property type="match status" value="1"/>
</dbReference>
<proteinExistence type="predicted"/>
<sequence length="402" mass="47001">MNHKLFINLITNLLKVNVTIIQNESDLQIISKLYQINFGSPSMFHLNSLKYLISQVSSYTFLEFSDELEVNILFFYFNENLFMIGPYIKINPERKRIEELLIQNKLSASFVLSLEHYISNFPILTSPRITETITSIINSFDPDYPNYTFIRIEHHSSKSTQDYSDRISKKSIDYSSIYQRYELENQLMMIIETGDIKSVQKVFKDFTNFSKEKFDKINSTYGLNYYNVHIGYAMIRVLARKAAERSGLSVVIIDEITQRSVQNFKTSSSITSLTTLITELTQAVHDHLIHKVDYSPMISKVSEFLILHYAESYSLTQLANFFNISDSYLSKQFIKETGETINQFMTRLRCQKAAHLLTETDMKITQISEFVGYFDNNYFVKVFKKLYNQTPSEYRNNKISKD</sequence>
<dbReference type="PANTHER" id="PTHR43280">
    <property type="entry name" value="ARAC-FAMILY TRANSCRIPTIONAL REGULATOR"/>
    <property type="match status" value="1"/>
</dbReference>
<keyword evidence="2" id="KW-0238">DNA-binding</keyword>
<dbReference type="Proteomes" id="UP000886856">
    <property type="component" value="Unassembled WGS sequence"/>
</dbReference>
<dbReference type="GO" id="GO:0003700">
    <property type="term" value="F:DNA-binding transcription factor activity"/>
    <property type="evidence" value="ECO:0007669"/>
    <property type="project" value="InterPro"/>
</dbReference>
<organism evidence="5 6">
    <name type="scientific">Candidatus Jeotgalibaca merdavium</name>
    <dbReference type="NCBI Taxonomy" id="2838627"/>
    <lineage>
        <taxon>Bacteria</taxon>
        <taxon>Bacillati</taxon>
        <taxon>Bacillota</taxon>
        <taxon>Bacilli</taxon>
        <taxon>Lactobacillales</taxon>
        <taxon>Carnobacteriaceae</taxon>
        <taxon>Jeotgalibaca</taxon>
    </lineage>
</organism>
<name>A0A9D2I1C3_9LACT</name>